<evidence type="ECO:0000256" key="1">
    <source>
        <dbReference type="SAM" id="Coils"/>
    </source>
</evidence>
<organism evidence="2 3">
    <name type="scientific">Streptacidiphilus jeojiensis</name>
    <dbReference type="NCBI Taxonomy" id="3229225"/>
    <lineage>
        <taxon>Bacteria</taxon>
        <taxon>Bacillati</taxon>
        <taxon>Actinomycetota</taxon>
        <taxon>Actinomycetes</taxon>
        <taxon>Kitasatosporales</taxon>
        <taxon>Streptomycetaceae</taxon>
        <taxon>Streptacidiphilus</taxon>
    </lineage>
</organism>
<proteinExistence type="predicted"/>
<evidence type="ECO:0000313" key="2">
    <source>
        <dbReference type="EMBL" id="MFC1443113.1"/>
    </source>
</evidence>
<dbReference type="Proteomes" id="UP001592581">
    <property type="component" value="Unassembled WGS sequence"/>
</dbReference>
<keyword evidence="1" id="KW-0175">Coiled coil</keyword>
<keyword evidence="3" id="KW-1185">Reference proteome</keyword>
<feature type="coiled-coil region" evidence="1">
    <location>
        <begin position="12"/>
        <end position="39"/>
    </location>
</feature>
<dbReference type="EMBL" id="JBEUKS010000015">
    <property type="protein sequence ID" value="MFC1443113.1"/>
    <property type="molecule type" value="Genomic_DNA"/>
</dbReference>
<dbReference type="RefSeq" id="WP_380568164.1">
    <property type="nucleotide sequence ID" value="NZ_JBEUKS010000015.1"/>
</dbReference>
<accession>A0ABV6XYF4</accession>
<evidence type="ECO:0000313" key="3">
    <source>
        <dbReference type="Proteomes" id="UP001592581"/>
    </source>
</evidence>
<protein>
    <submittedName>
        <fullName evidence="2">Uncharacterized protein</fullName>
    </submittedName>
</protein>
<reference evidence="2 3" key="1">
    <citation type="submission" date="2024-06" db="EMBL/GenBank/DDBJ databases">
        <authorList>
            <person name="Lee S.D."/>
        </authorList>
    </citation>
    <scope>NUCLEOTIDE SEQUENCE [LARGE SCALE GENOMIC DNA]</scope>
    <source>
        <strain evidence="2 3">N1-10</strain>
    </source>
</reference>
<gene>
    <name evidence="2" type="ORF">ABUW04_33230</name>
</gene>
<sequence>MSSPLGLLEERELGARQRLEECREDAERAREAVAAAERTHERAVIAREELAAALAGEADGRSRGAEKAAPGTVVPVWSEGVSVLVLAPDYRRILVLLEDVAREDGGPLNCRQIAQRLGWETSAAGVEGVRAKARRLVERGWLAKESDGRFSACRPGGGS</sequence>
<name>A0ABV6XYF4_9ACTN</name>
<comment type="caution">
    <text evidence="2">The sequence shown here is derived from an EMBL/GenBank/DDBJ whole genome shotgun (WGS) entry which is preliminary data.</text>
</comment>